<dbReference type="AlphaFoldDB" id="A0A3A8F4S2"/>
<dbReference type="OrthoDB" id="6712892at2"/>
<dbReference type="Proteomes" id="UP000280405">
    <property type="component" value="Unassembled WGS sequence"/>
</dbReference>
<feature type="transmembrane region" description="Helical" evidence="1">
    <location>
        <begin position="6"/>
        <end position="34"/>
    </location>
</feature>
<keyword evidence="1" id="KW-0812">Transmembrane</keyword>
<reference evidence="2 3" key="1">
    <citation type="submission" date="2018-09" db="EMBL/GenBank/DDBJ databases">
        <title>The draft genome of Acinetobacter spp. strains.</title>
        <authorList>
            <person name="Qin J."/>
            <person name="Feng Y."/>
            <person name="Zong Z."/>
        </authorList>
    </citation>
    <scope>NUCLEOTIDE SEQUENCE [LARGE SCALE GENOMIC DNA]</scope>
    <source>
        <strain evidence="2 3">WCHAc060115</strain>
    </source>
</reference>
<dbReference type="GO" id="GO:0043683">
    <property type="term" value="P:type IV pilus assembly"/>
    <property type="evidence" value="ECO:0007669"/>
    <property type="project" value="InterPro"/>
</dbReference>
<name>A0A3A8F4S2_9GAMM</name>
<gene>
    <name evidence="2" type="ORF">D7V20_09060</name>
</gene>
<dbReference type="InterPro" id="IPR032092">
    <property type="entry name" value="PilW"/>
</dbReference>
<keyword evidence="1" id="KW-1133">Transmembrane helix</keyword>
<proteinExistence type="predicted"/>
<accession>A0A3A8F4S2</accession>
<evidence type="ECO:0000256" key="1">
    <source>
        <dbReference type="SAM" id="Phobius"/>
    </source>
</evidence>
<dbReference type="Pfam" id="PF16074">
    <property type="entry name" value="PilW"/>
    <property type="match status" value="1"/>
</dbReference>
<dbReference type="RefSeq" id="WP_120383970.1">
    <property type="nucleotide sequence ID" value="NZ_RAXT01000014.1"/>
</dbReference>
<sequence>MNKKQYGFTLIELMVGLVLGLLIVAAGLSVFIAGQRSLNLQSGMGELQENANFGLSILAHDLRQTNLNTSSSQIVNNKASGSGIIFTTDNLPLSLAGANADNFTKQNNNNSATSVKSDQLTIQYIPQYLEVTRQDDCTEDPADSNCKKDSSGNFKKDTKYYVVDNVDCEGGKIDFKEKRVIVQRYFLKEDSFQIPGQPKAYGLYCDAGNYISGDAEIVGIGKNAQQLMQRIDAFNLKLGVRKPDGKSMRYATINEYLNTLMPVTVTDSDEYYNVMSVEVGVLARSTTPLNSESLIDNNKPYKLVGNNLILNTEQKDGSKFLREEFSQVVAFRNTLGVTE</sequence>
<dbReference type="InterPro" id="IPR012902">
    <property type="entry name" value="N_methyl_site"/>
</dbReference>
<evidence type="ECO:0000313" key="3">
    <source>
        <dbReference type="Proteomes" id="UP000280405"/>
    </source>
</evidence>
<keyword evidence="3" id="KW-1185">Reference proteome</keyword>
<dbReference type="Pfam" id="PF07963">
    <property type="entry name" value="N_methyl"/>
    <property type="match status" value="1"/>
</dbReference>
<organism evidence="2 3">
    <name type="scientific">Acinetobacter rongchengensis</name>
    <dbReference type="NCBI Taxonomy" id="2419601"/>
    <lineage>
        <taxon>Bacteria</taxon>
        <taxon>Pseudomonadati</taxon>
        <taxon>Pseudomonadota</taxon>
        <taxon>Gammaproteobacteria</taxon>
        <taxon>Moraxellales</taxon>
        <taxon>Moraxellaceae</taxon>
        <taxon>Acinetobacter</taxon>
    </lineage>
</organism>
<keyword evidence="1" id="KW-0472">Membrane</keyword>
<evidence type="ECO:0000313" key="2">
    <source>
        <dbReference type="EMBL" id="RKG38070.1"/>
    </source>
</evidence>
<comment type="caution">
    <text evidence="2">The sequence shown here is derived from an EMBL/GenBank/DDBJ whole genome shotgun (WGS) entry which is preliminary data.</text>
</comment>
<protein>
    <submittedName>
        <fullName evidence="2">Prepilin-type N-terminal cleavage/methylation domain-containing protein</fullName>
    </submittedName>
</protein>
<dbReference type="NCBIfam" id="TIGR02532">
    <property type="entry name" value="IV_pilin_GFxxxE"/>
    <property type="match status" value="1"/>
</dbReference>
<dbReference type="EMBL" id="RAXT01000014">
    <property type="protein sequence ID" value="RKG38070.1"/>
    <property type="molecule type" value="Genomic_DNA"/>
</dbReference>